<dbReference type="PANTHER" id="PTHR38834:SF3">
    <property type="entry name" value="SOLUTE-BINDING PROTEIN FAMILY 3_N-TERMINAL DOMAIN-CONTAINING PROTEIN"/>
    <property type="match status" value="1"/>
</dbReference>
<evidence type="ECO:0000256" key="1">
    <source>
        <dbReference type="SAM" id="Phobius"/>
    </source>
</evidence>
<organism evidence="3 4">
    <name type="scientific">Thalassospira lohafexi</name>
    <dbReference type="NCBI Taxonomy" id="744227"/>
    <lineage>
        <taxon>Bacteria</taxon>
        <taxon>Pseudomonadati</taxon>
        <taxon>Pseudomonadota</taxon>
        <taxon>Alphaproteobacteria</taxon>
        <taxon>Rhodospirillales</taxon>
        <taxon>Thalassospiraceae</taxon>
        <taxon>Thalassospira</taxon>
    </lineage>
</organism>
<accession>A0A2N3L1Y6</accession>
<dbReference type="SUPFAM" id="SSF53850">
    <property type="entry name" value="Periplasmic binding protein-like II"/>
    <property type="match status" value="1"/>
</dbReference>
<dbReference type="Gene3D" id="3.40.190.10">
    <property type="entry name" value="Periplasmic binding protein-like II"/>
    <property type="match status" value="2"/>
</dbReference>
<protein>
    <recommendedName>
        <fullName evidence="2">Solute-binding protein family 3/N-terminal domain-containing protein</fullName>
    </recommendedName>
</protein>
<feature type="domain" description="Solute-binding protein family 3/N-terminal" evidence="2">
    <location>
        <begin position="61"/>
        <end position="284"/>
    </location>
</feature>
<dbReference type="RefSeq" id="WP_101304622.1">
    <property type="nucleotide sequence ID" value="NZ_NXGX01000009.1"/>
</dbReference>
<evidence type="ECO:0000313" key="3">
    <source>
        <dbReference type="EMBL" id="PKR56815.1"/>
    </source>
</evidence>
<keyword evidence="1" id="KW-0472">Membrane</keyword>
<reference evidence="3 4" key="1">
    <citation type="submission" date="2017-09" db="EMBL/GenBank/DDBJ databases">
        <title>Biodiversity and function of Thalassospira species in the particle-attached aromatic-hydrocarbon-degrading consortia from the surface seawater of the China South Sea.</title>
        <authorList>
            <person name="Dong C."/>
            <person name="Lai Q."/>
            <person name="Shao Z."/>
        </authorList>
    </citation>
    <scope>NUCLEOTIDE SEQUENCE [LARGE SCALE GENOMIC DNA]</scope>
    <source>
        <strain evidence="3 4">139Z-12</strain>
    </source>
</reference>
<dbReference type="SMART" id="SM00062">
    <property type="entry name" value="PBPb"/>
    <property type="match status" value="1"/>
</dbReference>
<sequence length="298" mass="32627">MPKQHDSTSVNRQGDGGRACRWCCRFVALFTVILGALFIALPGRAQSGSIDGSDPANIVDALDVTLLTEEYPPFNFLENGQLRGVGAEVVQAMAGQIGYGRHIEVLPWKRVILRLEEDANIGVFSMTRTPQREDMYSWVGPIVRTNAGIYQLVDQPNPVRSIDDLRSAKGIGVQAGGADEVALRSYGFDNLEPIHNPRGGVLMLASGRIALLVSSDIELFRQIGDTSVTRDQLQMVYGFASADLYLAFSKQTPPSVVKVWQKAYDRIVESGQFDRILAQYGVSTNQHPLFEGSLAPGQ</sequence>
<keyword evidence="1" id="KW-0812">Transmembrane</keyword>
<keyword evidence="1" id="KW-1133">Transmembrane helix</keyword>
<dbReference type="Pfam" id="PF00497">
    <property type="entry name" value="SBP_bac_3"/>
    <property type="match status" value="1"/>
</dbReference>
<dbReference type="Proteomes" id="UP000233332">
    <property type="component" value="Unassembled WGS sequence"/>
</dbReference>
<comment type="caution">
    <text evidence="3">The sequence shown here is derived from an EMBL/GenBank/DDBJ whole genome shotgun (WGS) entry which is preliminary data.</text>
</comment>
<dbReference type="AlphaFoldDB" id="A0A2N3L1Y6"/>
<evidence type="ECO:0000259" key="2">
    <source>
        <dbReference type="SMART" id="SM00062"/>
    </source>
</evidence>
<dbReference type="InterPro" id="IPR001638">
    <property type="entry name" value="Solute-binding_3/MltF_N"/>
</dbReference>
<dbReference type="EMBL" id="NXGX01000009">
    <property type="protein sequence ID" value="PKR56815.1"/>
    <property type="molecule type" value="Genomic_DNA"/>
</dbReference>
<evidence type="ECO:0000313" key="4">
    <source>
        <dbReference type="Proteomes" id="UP000233332"/>
    </source>
</evidence>
<name>A0A2N3L1Y6_9PROT</name>
<feature type="transmembrane region" description="Helical" evidence="1">
    <location>
        <begin position="22"/>
        <end position="41"/>
    </location>
</feature>
<proteinExistence type="predicted"/>
<gene>
    <name evidence="3" type="ORF">COO92_19415</name>
</gene>
<keyword evidence="4" id="KW-1185">Reference proteome</keyword>
<dbReference type="PANTHER" id="PTHR38834">
    <property type="entry name" value="PERIPLASMIC SUBSTRATE BINDING PROTEIN FAMILY 3"/>
    <property type="match status" value="1"/>
</dbReference>